<protein>
    <submittedName>
        <fullName evidence="2">Uncharacterized protein</fullName>
    </submittedName>
</protein>
<feature type="compositionally biased region" description="Acidic residues" evidence="1">
    <location>
        <begin position="110"/>
        <end position="165"/>
    </location>
</feature>
<evidence type="ECO:0000313" key="2">
    <source>
        <dbReference type="EMBL" id="MPC36935.1"/>
    </source>
</evidence>
<reference evidence="2 3" key="1">
    <citation type="submission" date="2019-05" db="EMBL/GenBank/DDBJ databases">
        <title>Another draft genome of Portunus trituberculatus and its Hox gene families provides insights of decapod evolution.</title>
        <authorList>
            <person name="Jeong J.-H."/>
            <person name="Song I."/>
            <person name="Kim S."/>
            <person name="Choi T."/>
            <person name="Kim D."/>
            <person name="Ryu S."/>
            <person name="Kim W."/>
        </authorList>
    </citation>
    <scope>NUCLEOTIDE SEQUENCE [LARGE SCALE GENOMIC DNA]</scope>
    <source>
        <tissue evidence="2">Muscle</tissue>
    </source>
</reference>
<feature type="compositionally biased region" description="Basic and acidic residues" evidence="1">
    <location>
        <begin position="99"/>
        <end position="109"/>
    </location>
</feature>
<keyword evidence="3" id="KW-1185">Reference proteome</keyword>
<dbReference type="Proteomes" id="UP000324222">
    <property type="component" value="Unassembled WGS sequence"/>
</dbReference>
<gene>
    <name evidence="2" type="ORF">E2C01_030404</name>
</gene>
<dbReference type="EMBL" id="VSRR010003638">
    <property type="protein sequence ID" value="MPC36935.1"/>
    <property type="molecule type" value="Genomic_DNA"/>
</dbReference>
<accession>A0A5B7EU64</accession>
<proteinExistence type="predicted"/>
<evidence type="ECO:0000313" key="3">
    <source>
        <dbReference type="Proteomes" id="UP000324222"/>
    </source>
</evidence>
<organism evidence="2 3">
    <name type="scientific">Portunus trituberculatus</name>
    <name type="common">Swimming crab</name>
    <name type="synonym">Neptunus trituberculatus</name>
    <dbReference type="NCBI Taxonomy" id="210409"/>
    <lineage>
        <taxon>Eukaryota</taxon>
        <taxon>Metazoa</taxon>
        <taxon>Ecdysozoa</taxon>
        <taxon>Arthropoda</taxon>
        <taxon>Crustacea</taxon>
        <taxon>Multicrustacea</taxon>
        <taxon>Malacostraca</taxon>
        <taxon>Eumalacostraca</taxon>
        <taxon>Eucarida</taxon>
        <taxon>Decapoda</taxon>
        <taxon>Pleocyemata</taxon>
        <taxon>Brachyura</taxon>
        <taxon>Eubrachyura</taxon>
        <taxon>Portunoidea</taxon>
        <taxon>Portunidae</taxon>
        <taxon>Portuninae</taxon>
        <taxon>Portunus</taxon>
    </lineage>
</organism>
<dbReference type="AlphaFoldDB" id="A0A5B7EU64"/>
<name>A0A5B7EU64_PORTR</name>
<evidence type="ECO:0000256" key="1">
    <source>
        <dbReference type="SAM" id="MobiDB-lite"/>
    </source>
</evidence>
<sequence>MAATQGTSGQIYDFCLKLPREPWRRFLLRPPSSPQSLEGKGRVLETNLLSKAADHRTGEAQEGVKSAMVGVCEEGNGGGDGRRWEGIGEMGGDGMEGEVEGKVTEGREEEKEEEEEEEKEEEEEEEEGEEDEEEEEEEEKEEDEEEEEEEGIDLTDEGDGQDEEA</sequence>
<comment type="caution">
    <text evidence="2">The sequence shown here is derived from an EMBL/GenBank/DDBJ whole genome shotgun (WGS) entry which is preliminary data.</text>
</comment>
<feature type="region of interest" description="Disordered" evidence="1">
    <location>
        <begin position="52"/>
        <end position="165"/>
    </location>
</feature>